<dbReference type="Pfam" id="PF02679">
    <property type="entry name" value="ComA"/>
    <property type="match status" value="1"/>
</dbReference>
<dbReference type="RefSeq" id="WP_014805413.1">
    <property type="nucleotide sequence ID" value="NC_018022.1"/>
</dbReference>
<dbReference type="PANTHER" id="PTHR48413:SF1">
    <property type="entry name" value="PROTEIN HEAT-STRESS-ASSOCIATED 32"/>
    <property type="match status" value="1"/>
</dbReference>
<evidence type="ECO:0000313" key="3">
    <source>
        <dbReference type="Proteomes" id="UP000006057"/>
    </source>
</evidence>
<name>I4BS66_MYCCN</name>
<sequence length="258" mass="28236">MWDCPSFLDLPERESKPRRQGLTHILDKGMTISALEALLTRSRHLIDVLKIGWGVAYIDRALKDRVALCHSADVITCLGGTLLEIAEAQDRVDELAEWASDSGIAAVEVSNGLQAISSARKTDLVRTLSERFVVLAEAGAKDSQVPVVVADWVDEMAADLDAGARWVVVEGRESGTVGLYHSDGSLRTDLVDAIDSRLPLERVIFEAPHKAQQTWLIQRFGANVNLGNVPPDEVIPLETLRLGLRADTAVVDRVRATR</sequence>
<dbReference type="OrthoDB" id="7809088at2"/>
<comment type="similarity">
    <text evidence="1">Belongs to the phosphosulfolactate synthase family.</text>
</comment>
<dbReference type="Proteomes" id="UP000006057">
    <property type="component" value="Plasmid pMYCCH.01"/>
</dbReference>
<dbReference type="EMBL" id="CP003054">
    <property type="protein sequence ID" value="AFM20123.1"/>
    <property type="molecule type" value="Genomic_DNA"/>
</dbReference>
<dbReference type="KEGG" id="mcb:Mycch_5452"/>
<evidence type="ECO:0000256" key="1">
    <source>
        <dbReference type="ARBA" id="ARBA00010424"/>
    </source>
</evidence>
<dbReference type="PANTHER" id="PTHR48413">
    <property type="match status" value="1"/>
</dbReference>
<accession>I4BS66</accession>
<organism evidence="2 3">
    <name type="scientific">Mycolicibacterium chubuense (strain NBB4)</name>
    <name type="common">Mycobacterium chubuense</name>
    <dbReference type="NCBI Taxonomy" id="710421"/>
    <lineage>
        <taxon>Bacteria</taxon>
        <taxon>Bacillati</taxon>
        <taxon>Actinomycetota</taxon>
        <taxon>Actinomycetes</taxon>
        <taxon>Mycobacteriales</taxon>
        <taxon>Mycobacteriaceae</taxon>
        <taxon>Mycolicibacterium</taxon>
    </lineage>
</organism>
<dbReference type="AlphaFoldDB" id="I4BS66"/>
<keyword evidence="3" id="KW-1185">Reference proteome</keyword>
<geneLocation type="plasmid" evidence="2 3">
    <name>pMYCCH.01</name>
</geneLocation>
<gene>
    <name evidence="2" type="ordered locus">Mycch_5452</name>
</gene>
<proteinExistence type="inferred from homology"/>
<dbReference type="PATRIC" id="fig|710421.3.peg.5440"/>
<dbReference type="HOGENOM" id="CLU_062679_2_0_11"/>
<dbReference type="InterPro" id="IPR013785">
    <property type="entry name" value="Aldolase_TIM"/>
</dbReference>
<protein>
    <recommendedName>
        <fullName evidence="4">Phosphosulfolactate synthase</fullName>
    </recommendedName>
</protein>
<dbReference type="SUPFAM" id="SSF102110">
    <property type="entry name" value="(2r)-phospho-3-sulfolactate synthase ComA"/>
    <property type="match status" value="1"/>
</dbReference>
<dbReference type="InterPro" id="IPR003830">
    <property type="entry name" value="ComA_synth"/>
</dbReference>
<reference evidence="2 3" key="1">
    <citation type="submission" date="2012-06" db="EMBL/GenBank/DDBJ databases">
        <title>Complete sequence of plasmid 1 of Mycobacterium chubuense NBB4.</title>
        <authorList>
            <consortium name="US DOE Joint Genome Institute"/>
            <person name="Lucas S."/>
            <person name="Han J."/>
            <person name="Lapidus A."/>
            <person name="Cheng J.-F."/>
            <person name="Goodwin L."/>
            <person name="Pitluck S."/>
            <person name="Peters L."/>
            <person name="Mikhailova N."/>
            <person name="Teshima H."/>
            <person name="Detter J.C."/>
            <person name="Han C."/>
            <person name="Tapia R."/>
            <person name="Land M."/>
            <person name="Hauser L."/>
            <person name="Kyrpides N."/>
            <person name="Ivanova N."/>
            <person name="Pagani I."/>
            <person name="Mattes T."/>
            <person name="Holmes A."/>
            <person name="Rutledge P."/>
            <person name="Paulsen I."/>
            <person name="Coleman N."/>
            <person name="Woyke T."/>
        </authorList>
    </citation>
    <scope>NUCLEOTIDE SEQUENCE [LARGE SCALE GENOMIC DNA]</scope>
    <source>
        <strain evidence="2 3">NBB4</strain>
        <plasmid evidence="2 3">pMYCCH.01</plasmid>
    </source>
</reference>
<keyword evidence="2" id="KW-0614">Plasmid</keyword>
<dbReference type="InterPro" id="IPR036112">
    <property type="entry name" value="ComA_synth_sf"/>
</dbReference>
<dbReference type="Gene3D" id="3.20.20.70">
    <property type="entry name" value="Aldolase class I"/>
    <property type="match status" value="1"/>
</dbReference>
<evidence type="ECO:0000313" key="2">
    <source>
        <dbReference type="EMBL" id="AFM20123.1"/>
    </source>
</evidence>
<evidence type="ECO:0008006" key="4">
    <source>
        <dbReference type="Google" id="ProtNLM"/>
    </source>
</evidence>